<evidence type="ECO:0000259" key="2">
    <source>
        <dbReference type="Pfam" id="PF00497"/>
    </source>
</evidence>
<keyword evidence="3" id="KW-1185">Reference proteome</keyword>
<protein>
    <submittedName>
        <fullName evidence="4">Solute-binding protein family 3/N-terminal domain-containing protein</fullName>
    </submittedName>
</protein>
<evidence type="ECO:0000313" key="3">
    <source>
        <dbReference type="Proteomes" id="UP000887566"/>
    </source>
</evidence>
<name>A0A914XD88_9BILA</name>
<dbReference type="PANTHER" id="PTHR22714:SF8">
    <property type="entry name" value="PROTEIN CBG02446"/>
    <property type="match status" value="1"/>
</dbReference>
<dbReference type="Gene3D" id="3.40.190.10">
    <property type="entry name" value="Periplasmic binding protein-like II"/>
    <property type="match status" value="1"/>
</dbReference>
<keyword evidence="1" id="KW-1133">Transmembrane helix</keyword>
<feature type="transmembrane region" description="Helical" evidence="1">
    <location>
        <begin position="177"/>
        <end position="198"/>
    </location>
</feature>
<dbReference type="WBParaSite" id="PSAMB.scaffold74size85960.g1635.t1">
    <property type="protein sequence ID" value="PSAMB.scaffold74size85960.g1635.t1"/>
    <property type="gene ID" value="PSAMB.scaffold74size85960.g1635"/>
</dbReference>
<dbReference type="Proteomes" id="UP000887566">
    <property type="component" value="Unplaced"/>
</dbReference>
<dbReference type="InterPro" id="IPR040128">
    <property type="entry name" value="T25E4.2-like"/>
</dbReference>
<accession>A0A914XD88</accession>
<keyword evidence="1" id="KW-0812">Transmembrane</keyword>
<dbReference type="AlphaFoldDB" id="A0A914XD88"/>
<feature type="transmembrane region" description="Helical" evidence="1">
    <location>
        <begin position="374"/>
        <end position="394"/>
    </location>
</feature>
<evidence type="ECO:0000256" key="1">
    <source>
        <dbReference type="SAM" id="Phobius"/>
    </source>
</evidence>
<dbReference type="Gene3D" id="1.10.287.70">
    <property type="match status" value="1"/>
</dbReference>
<dbReference type="SUPFAM" id="SSF53850">
    <property type="entry name" value="Periplasmic binding protein-like II"/>
    <property type="match status" value="1"/>
</dbReference>
<dbReference type="PANTHER" id="PTHR22714">
    <property type="entry name" value="PROTEIN CBG02446-RELATED"/>
    <property type="match status" value="1"/>
</dbReference>
<feature type="transmembrane region" description="Helical" evidence="1">
    <location>
        <begin position="125"/>
        <end position="143"/>
    </location>
</feature>
<organism evidence="3 4">
    <name type="scientific">Plectus sambesii</name>
    <dbReference type="NCBI Taxonomy" id="2011161"/>
    <lineage>
        <taxon>Eukaryota</taxon>
        <taxon>Metazoa</taxon>
        <taxon>Ecdysozoa</taxon>
        <taxon>Nematoda</taxon>
        <taxon>Chromadorea</taxon>
        <taxon>Plectida</taxon>
        <taxon>Plectina</taxon>
        <taxon>Plectoidea</taxon>
        <taxon>Plectidae</taxon>
        <taxon>Plectus</taxon>
    </lineage>
</organism>
<reference evidence="4" key="1">
    <citation type="submission" date="2022-11" db="UniProtKB">
        <authorList>
            <consortium name="WormBaseParasite"/>
        </authorList>
    </citation>
    <scope>IDENTIFICATION</scope>
</reference>
<keyword evidence="1" id="KW-0472">Membrane</keyword>
<dbReference type="Pfam" id="PF00497">
    <property type="entry name" value="SBP_bac_3"/>
    <property type="match status" value="1"/>
</dbReference>
<sequence length="401" mass="46775">MTEKVLRLAGYDSYPSVLLGYCKRHKNIVCSEPGTDVEVARFALQIAGIPFVIDTDIEVDPDNILQLISNGTIDMAIIAMRTTFERKELVDFSMPINYYHLGFLIHYQDETEYRSFVSKPFTPEVWAILLVAVALISFIRIAATKSASVSARLTSVWITYAMLMGQAQEPFRRKQVVYALGVIGVFWLFGSLLTMMYYQAVMKSILVAPLRSKMPFRTLQQVLDAVEYDDWIILEWEFGPTPLCTEQQCQRLERLRAAGKVKFIDGTQVLDELSDNKALCWWGWENDHASYDFTEYEKEYIFIKDRDMLPDMLAFAFNKNLDTYRYRFDNALINVLLGQQAIRFHYLQPFREYHRKGHTQERFSITMYHLWEPLLFLLILHGFSIATFFFELAVRRCIECS</sequence>
<evidence type="ECO:0000313" key="4">
    <source>
        <dbReference type="WBParaSite" id="PSAMB.scaffold74size85960.g1635.t1"/>
    </source>
</evidence>
<feature type="domain" description="Solute-binding protein family 3/N-terminal" evidence="2">
    <location>
        <begin position="34"/>
        <end position="144"/>
    </location>
</feature>
<proteinExistence type="predicted"/>
<dbReference type="InterPro" id="IPR001638">
    <property type="entry name" value="Solute-binding_3/MltF_N"/>
</dbReference>